<dbReference type="Pfam" id="PF00271">
    <property type="entry name" value="Helicase_C"/>
    <property type="match status" value="1"/>
</dbReference>
<evidence type="ECO:0000259" key="15">
    <source>
        <dbReference type="PROSITE" id="PS51195"/>
    </source>
</evidence>
<keyword evidence="5 11" id="KW-0067">ATP-binding</keyword>
<dbReference type="AlphaFoldDB" id="A0AAJ7TVX7"/>
<dbReference type="GO" id="GO:0030490">
    <property type="term" value="P:maturation of SSU-rRNA"/>
    <property type="evidence" value="ECO:0007669"/>
    <property type="project" value="InterPro"/>
</dbReference>
<comment type="domain">
    <text evidence="11">The Q motif is unique to and characteristic of the DEAD box family of RNA helicases and controls ATP binding and hydrolysis.</text>
</comment>
<dbReference type="GO" id="GO:0005524">
    <property type="term" value="F:ATP binding"/>
    <property type="evidence" value="ECO:0007669"/>
    <property type="project" value="UniProtKB-UniRule"/>
</dbReference>
<feature type="compositionally biased region" description="Acidic residues" evidence="12">
    <location>
        <begin position="121"/>
        <end position="149"/>
    </location>
</feature>
<organism evidence="16 17">
    <name type="scientific">Petromyzon marinus</name>
    <name type="common">Sea lamprey</name>
    <dbReference type="NCBI Taxonomy" id="7757"/>
    <lineage>
        <taxon>Eukaryota</taxon>
        <taxon>Metazoa</taxon>
        <taxon>Chordata</taxon>
        <taxon>Craniata</taxon>
        <taxon>Vertebrata</taxon>
        <taxon>Cyclostomata</taxon>
        <taxon>Hyperoartia</taxon>
        <taxon>Petromyzontiformes</taxon>
        <taxon>Petromyzontidae</taxon>
        <taxon>Petromyzon</taxon>
    </lineage>
</organism>
<dbReference type="CDD" id="cd17957">
    <property type="entry name" value="DEADc_DDX52"/>
    <property type="match status" value="1"/>
</dbReference>
<dbReference type="InterPro" id="IPR027417">
    <property type="entry name" value="P-loop_NTPase"/>
</dbReference>
<protein>
    <recommendedName>
        <fullName evidence="11">ATP-dependent RNA helicase</fullName>
        <ecNumber evidence="11">3.6.4.13</ecNumber>
    </recommendedName>
</protein>
<dbReference type="InterPro" id="IPR044764">
    <property type="entry name" value="DDX52/Rok1_DEADc"/>
</dbReference>
<dbReference type="FunFam" id="3.40.50.300:FF:000759">
    <property type="entry name" value="probable ATP-dependent RNA helicase DDX52"/>
    <property type="match status" value="1"/>
</dbReference>
<feature type="domain" description="Helicase C-terminal" evidence="14">
    <location>
        <begin position="452"/>
        <end position="613"/>
    </location>
</feature>
<evidence type="ECO:0000256" key="7">
    <source>
        <dbReference type="ARBA" id="ARBA00023242"/>
    </source>
</evidence>
<dbReference type="RefSeq" id="XP_032823622.1">
    <property type="nucleotide sequence ID" value="XM_032967731.1"/>
</dbReference>
<dbReference type="Proteomes" id="UP001318040">
    <property type="component" value="Chromosome 38"/>
</dbReference>
<keyword evidence="7" id="KW-0539">Nucleus</keyword>
<evidence type="ECO:0000313" key="17">
    <source>
        <dbReference type="RefSeq" id="XP_032823622.1"/>
    </source>
</evidence>
<dbReference type="PROSITE" id="PS51195">
    <property type="entry name" value="Q_MOTIF"/>
    <property type="match status" value="1"/>
</dbReference>
<evidence type="ECO:0000256" key="12">
    <source>
        <dbReference type="SAM" id="MobiDB-lite"/>
    </source>
</evidence>
<evidence type="ECO:0000256" key="8">
    <source>
        <dbReference type="ARBA" id="ARBA00024355"/>
    </source>
</evidence>
<evidence type="ECO:0000256" key="6">
    <source>
        <dbReference type="ARBA" id="ARBA00022884"/>
    </source>
</evidence>
<dbReference type="InterPro" id="IPR001650">
    <property type="entry name" value="Helicase_C-like"/>
</dbReference>
<dbReference type="PROSITE" id="PS51192">
    <property type="entry name" value="HELICASE_ATP_BIND_1"/>
    <property type="match status" value="1"/>
</dbReference>
<dbReference type="InterPro" id="IPR011545">
    <property type="entry name" value="DEAD/DEAH_box_helicase_dom"/>
</dbReference>
<dbReference type="SMART" id="SM00487">
    <property type="entry name" value="DEXDc"/>
    <property type="match status" value="1"/>
</dbReference>
<gene>
    <name evidence="17" type="primary">DDX52</name>
</gene>
<reference evidence="17" key="1">
    <citation type="submission" date="2025-08" db="UniProtKB">
        <authorList>
            <consortium name="RefSeq"/>
        </authorList>
    </citation>
    <scope>IDENTIFICATION</scope>
    <source>
        <tissue evidence="17">Sperm</tissue>
    </source>
</reference>
<feature type="short sequence motif" description="Q motif" evidence="10">
    <location>
        <begin position="229"/>
        <end position="257"/>
    </location>
</feature>
<dbReference type="InterPro" id="IPR014014">
    <property type="entry name" value="RNA_helicase_DEAD_Q_motif"/>
</dbReference>
<evidence type="ECO:0000256" key="10">
    <source>
        <dbReference type="PROSITE-ProRule" id="PRU00552"/>
    </source>
</evidence>
<proteinExistence type="inferred from homology"/>
<dbReference type="InterPro" id="IPR014001">
    <property type="entry name" value="Helicase_ATP-bd"/>
</dbReference>
<dbReference type="CDD" id="cd18787">
    <property type="entry name" value="SF2_C_DEAD"/>
    <property type="match status" value="1"/>
</dbReference>
<dbReference type="GO" id="GO:0005730">
    <property type="term" value="C:nucleolus"/>
    <property type="evidence" value="ECO:0007669"/>
    <property type="project" value="UniProtKB-SubCell"/>
</dbReference>
<dbReference type="GO" id="GO:0003723">
    <property type="term" value="F:RNA binding"/>
    <property type="evidence" value="ECO:0007669"/>
    <property type="project" value="UniProtKB-UniRule"/>
</dbReference>
<feature type="region of interest" description="Disordered" evidence="12">
    <location>
        <begin position="59"/>
        <end position="162"/>
    </location>
</feature>
<dbReference type="Pfam" id="PF00270">
    <property type="entry name" value="DEAD"/>
    <property type="match status" value="1"/>
</dbReference>
<dbReference type="KEGG" id="pmrn:116950177"/>
<comment type="function">
    <text evidence="11">RNA helicase.</text>
</comment>
<dbReference type="SUPFAM" id="SSF52540">
    <property type="entry name" value="P-loop containing nucleoside triphosphate hydrolases"/>
    <property type="match status" value="1"/>
</dbReference>
<evidence type="ECO:0000256" key="2">
    <source>
        <dbReference type="ARBA" id="ARBA00022741"/>
    </source>
</evidence>
<evidence type="ECO:0000259" key="13">
    <source>
        <dbReference type="PROSITE" id="PS51192"/>
    </source>
</evidence>
<evidence type="ECO:0000259" key="14">
    <source>
        <dbReference type="PROSITE" id="PS51194"/>
    </source>
</evidence>
<evidence type="ECO:0000256" key="11">
    <source>
        <dbReference type="RuleBase" id="RU365068"/>
    </source>
</evidence>
<dbReference type="CTD" id="11056"/>
<keyword evidence="2 11" id="KW-0547">Nucleotide-binding</keyword>
<evidence type="ECO:0000256" key="5">
    <source>
        <dbReference type="ARBA" id="ARBA00022840"/>
    </source>
</evidence>
<keyword evidence="4 11" id="KW-0347">Helicase</keyword>
<dbReference type="EC" id="3.6.4.13" evidence="11"/>
<sequence length="666" mass="73480">MDTASLFARLRGGTRFDFKRFRAEAERFQMVKPTSDCQMSPVEAASALDFFGSKAKQAIHGGSVKKPPAGRASGTSAPAVPGTAQKRKRGEGLGPSNGKKGKQSGRSGRKVEDAAGSNADECADIDTGLEEEEVEEVVEEDDEEEEEAVEAPADAAICTKKEEPEEELGIQLMSSLGKLPLKHKVKKKKKPSAEKAERIRRDQINALRNSLKVHVSGTDVPPPLASFEQLRSEYELHPRILSNVLEAGYLQPTPVQRQAIPLMMQRREILACAPTGSGKTAAFCIPILHHLQQPRNCGFRAVIVSPTRELVAQTHRELSRIADGLGFRIHMITKTSVAAKKFGPKSAKRFDILVTTPNRLVFLIKQEPPVIDLSSVEWLIVDESDKLFEAGSSGSSGFREQLAAIFQACTSPAARHAMFSATFAQDVEQWSRLNLDNLVSVGVGTRNTPVETVEQELLFVGAESGKLLAIRNIVKKGLTPPVLVFVQSIQRARELFNELVYEGINVDVIHADRTKLQRDNIVRSFRAGKIWVLICTELMGRGMDFKGINLVINYDFPTSAIEYIHRIGRTGRAGKRGKAITFFTEDDRPLLRSTAAVIKKAGCPIPDYMMGLERMPSKTKRSLVKNPPKRETIRTMPELFLPNAARHKKTIAFQKQGGKNKVKTSS</sequence>
<keyword evidence="6 11" id="KW-0694">RNA-binding</keyword>
<dbReference type="GO" id="GO:0003724">
    <property type="term" value="F:RNA helicase activity"/>
    <property type="evidence" value="ECO:0007669"/>
    <property type="project" value="UniProtKB-EC"/>
</dbReference>
<evidence type="ECO:0000256" key="9">
    <source>
        <dbReference type="ARBA" id="ARBA00047984"/>
    </source>
</evidence>
<accession>A0AAJ7TVX7</accession>
<comment type="catalytic activity">
    <reaction evidence="9 11">
        <text>ATP + H2O = ADP + phosphate + H(+)</text>
        <dbReference type="Rhea" id="RHEA:13065"/>
        <dbReference type="ChEBI" id="CHEBI:15377"/>
        <dbReference type="ChEBI" id="CHEBI:15378"/>
        <dbReference type="ChEBI" id="CHEBI:30616"/>
        <dbReference type="ChEBI" id="CHEBI:43474"/>
        <dbReference type="ChEBI" id="CHEBI:456216"/>
        <dbReference type="EC" id="3.6.4.13"/>
    </reaction>
</comment>
<dbReference type="SMART" id="SM00490">
    <property type="entry name" value="HELICc"/>
    <property type="match status" value="1"/>
</dbReference>
<dbReference type="GO" id="GO:0016787">
    <property type="term" value="F:hydrolase activity"/>
    <property type="evidence" value="ECO:0007669"/>
    <property type="project" value="UniProtKB-KW"/>
</dbReference>
<dbReference type="Gene3D" id="3.40.50.300">
    <property type="entry name" value="P-loop containing nucleotide triphosphate hydrolases"/>
    <property type="match status" value="2"/>
</dbReference>
<evidence type="ECO:0000313" key="16">
    <source>
        <dbReference type="Proteomes" id="UP001318040"/>
    </source>
</evidence>
<feature type="domain" description="Helicase ATP-binding" evidence="13">
    <location>
        <begin position="260"/>
        <end position="441"/>
    </location>
</feature>
<evidence type="ECO:0000256" key="3">
    <source>
        <dbReference type="ARBA" id="ARBA00022801"/>
    </source>
</evidence>
<dbReference type="PANTHER" id="PTHR24031">
    <property type="entry name" value="RNA HELICASE"/>
    <property type="match status" value="1"/>
</dbReference>
<comment type="subcellular location">
    <subcellularLocation>
        <location evidence="1">Nucleus</location>
        <location evidence="1">Nucleolus</location>
    </subcellularLocation>
</comment>
<keyword evidence="16" id="KW-1185">Reference proteome</keyword>
<keyword evidence="3 11" id="KW-0378">Hydrolase</keyword>
<evidence type="ECO:0000256" key="1">
    <source>
        <dbReference type="ARBA" id="ARBA00004604"/>
    </source>
</evidence>
<comment type="similarity">
    <text evidence="8">Belongs to the DEAD box helicase family. DDX52/ROK1 subfamily.</text>
</comment>
<dbReference type="PROSITE" id="PS51194">
    <property type="entry name" value="HELICASE_CTER"/>
    <property type="match status" value="1"/>
</dbReference>
<name>A0AAJ7TVX7_PETMA</name>
<feature type="domain" description="DEAD-box RNA helicase Q" evidence="15">
    <location>
        <begin position="229"/>
        <end position="257"/>
    </location>
</feature>
<evidence type="ECO:0000256" key="4">
    <source>
        <dbReference type="ARBA" id="ARBA00022806"/>
    </source>
</evidence>